<feature type="domain" description="GH10" evidence="10">
    <location>
        <begin position="519"/>
        <end position="834"/>
    </location>
</feature>
<gene>
    <name evidence="11" type="ORF">Scaly_1391000</name>
</gene>
<reference evidence="11" key="2">
    <citation type="journal article" date="2024" name="Plant">
        <title>Genomic evolution and insights into agronomic trait innovations of Sesamum species.</title>
        <authorList>
            <person name="Miao H."/>
            <person name="Wang L."/>
            <person name="Qu L."/>
            <person name="Liu H."/>
            <person name="Sun Y."/>
            <person name="Le M."/>
            <person name="Wang Q."/>
            <person name="Wei S."/>
            <person name="Zheng Y."/>
            <person name="Lin W."/>
            <person name="Duan Y."/>
            <person name="Cao H."/>
            <person name="Xiong S."/>
            <person name="Wang X."/>
            <person name="Wei L."/>
            <person name="Li C."/>
            <person name="Ma Q."/>
            <person name="Ju M."/>
            <person name="Zhao R."/>
            <person name="Li G."/>
            <person name="Mu C."/>
            <person name="Tian Q."/>
            <person name="Mei H."/>
            <person name="Zhang T."/>
            <person name="Gao T."/>
            <person name="Zhang H."/>
        </authorList>
    </citation>
    <scope>NUCLEOTIDE SEQUENCE</scope>
    <source>
        <strain evidence="11">KEN8</strain>
    </source>
</reference>
<dbReference type="GO" id="GO:0004659">
    <property type="term" value="F:prenyltransferase activity"/>
    <property type="evidence" value="ECO:0007669"/>
    <property type="project" value="InterPro"/>
</dbReference>
<evidence type="ECO:0000259" key="10">
    <source>
        <dbReference type="PROSITE" id="PS51760"/>
    </source>
</evidence>
<dbReference type="PANTHER" id="PTHR31490">
    <property type="entry name" value="GLYCOSYL HYDROLASE"/>
    <property type="match status" value="1"/>
</dbReference>
<keyword evidence="5 9" id="KW-1133">Transmembrane helix</keyword>
<protein>
    <submittedName>
        <fullName evidence="11">Endo-1,4-beta-xylanase 4</fullName>
    </submittedName>
</protein>
<dbReference type="SUPFAM" id="SSF51445">
    <property type="entry name" value="(Trans)glycosidases"/>
    <property type="match status" value="1"/>
</dbReference>
<dbReference type="GO" id="GO:0042372">
    <property type="term" value="P:phylloquinone biosynthetic process"/>
    <property type="evidence" value="ECO:0007669"/>
    <property type="project" value="InterPro"/>
</dbReference>
<evidence type="ECO:0000256" key="9">
    <source>
        <dbReference type="SAM" id="Phobius"/>
    </source>
</evidence>
<keyword evidence="3 9" id="KW-0812">Transmembrane</keyword>
<dbReference type="EMBL" id="JACGWM010000008">
    <property type="protein sequence ID" value="KAL0357053.1"/>
    <property type="molecule type" value="Genomic_DNA"/>
</dbReference>
<dbReference type="InterPro" id="IPR000537">
    <property type="entry name" value="UbiA_prenyltransferase"/>
</dbReference>
<dbReference type="PROSITE" id="PS51760">
    <property type="entry name" value="GH10_2"/>
    <property type="match status" value="1"/>
</dbReference>
<dbReference type="InterPro" id="IPR044846">
    <property type="entry name" value="GH10"/>
</dbReference>
<feature type="transmembrane region" description="Helical" evidence="9">
    <location>
        <begin position="244"/>
        <end position="262"/>
    </location>
</feature>
<dbReference type="InterPro" id="IPR017853">
    <property type="entry name" value="GH"/>
</dbReference>
<dbReference type="InterPro" id="IPR026046">
    <property type="entry name" value="UBIAD1"/>
</dbReference>
<evidence type="ECO:0000256" key="4">
    <source>
        <dbReference type="ARBA" id="ARBA00022801"/>
    </source>
</evidence>
<evidence type="ECO:0000256" key="1">
    <source>
        <dbReference type="ARBA" id="ARBA00004141"/>
    </source>
</evidence>
<feature type="transmembrane region" description="Helical" evidence="9">
    <location>
        <begin position="140"/>
        <end position="159"/>
    </location>
</feature>
<comment type="subcellular location">
    <subcellularLocation>
        <location evidence="1">Membrane</location>
        <topology evidence="1">Multi-pass membrane protein</topology>
    </subcellularLocation>
</comment>
<keyword evidence="7" id="KW-0119">Carbohydrate metabolism</keyword>
<dbReference type="AlphaFoldDB" id="A0AAW2PPV9"/>
<evidence type="ECO:0000256" key="5">
    <source>
        <dbReference type="ARBA" id="ARBA00022989"/>
    </source>
</evidence>
<proteinExistence type="inferred from homology"/>
<keyword evidence="6 9" id="KW-0472">Membrane</keyword>
<accession>A0AAW2PPV9</accession>
<feature type="transmembrane region" description="Helical" evidence="9">
    <location>
        <begin position="274"/>
        <end position="297"/>
    </location>
</feature>
<dbReference type="InterPro" id="IPR011937">
    <property type="entry name" value="DHNA_phytyltransferase_MenA"/>
</dbReference>
<keyword evidence="8" id="KW-0624">Polysaccharide degradation</keyword>
<dbReference type="CDD" id="cd13962">
    <property type="entry name" value="PT_UbiA_UBIAD1"/>
    <property type="match status" value="1"/>
</dbReference>
<dbReference type="SMART" id="SM00633">
    <property type="entry name" value="Glyco_10"/>
    <property type="match status" value="1"/>
</dbReference>
<dbReference type="GO" id="GO:0000272">
    <property type="term" value="P:polysaccharide catabolic process"/>
    <property type="evidence" value="ECO:0007669"/>
    <property type="project" value="UniProtKB-KW"/>
</dbReference>
<evidence type="ECO:0000313" key="11">
    <source>
        <dbReference type="EMBL" id="KAL0357053.1"/>
    </source>
</evidence>
<evidence type="ECO:0000256" key="3">
    <source>
        <dbReference type="ARBA" id="ARBA00022692"/>
    </source>
</evidence>
<dbReference type="NCBIfam" id="TIGR02235">
    <property type="entry name" value="menA_cyano-plnt"/>
    <property type="match status" value="1"/>
</dbReference>
<name>A0AAW2PPV9_9LAMI</name>
<keyword evidence="4" id="KW-0378">Hydrolase</keyword>
<dbReference type="Pfam" id="PF01040">
    <property type="entry name" value="UbiA"/>
    <property type="match status" value="1"/>
</dbReference>
<feature type="transmembrane region" description="Helical" evidence="9">
    <location>
        <begin position="187"/>
        <end position="208"/>
    </location>
</feature>
<dbReference type="GO" id="GO:0031176">
    <property type="term" value="F:endo-1,4-beta-xylanase activity"/>
    <property type="evidence" value="ECO:0007669"/>
    <property type="project" value="UniProtKB-ARBA"/>
</dbReference>
<reference evidence="11" key="1">
    <citation type="submission" date="2020-06" db="EMBL/GenBank/DDBJ databases">
        <authorList>
            <person name="Li T."/>
            <person name="Hu X."/>
            <person name="Zhang T."/>
            <person name="Song X."/>
            <person name="Zhang H."/>
            <person name="Dai N."/>
            <person name="Sheng W."/>
            <person name="Hou X."/>
            <person name="Wei L."/>
        </authorList>
    </citation>
    <scope>NUCLEOTIDE SEQUENCE</scope>
    <source>
        <strain evidence="11">KEN8</strain>
        <tissue evidence="11">Leaf</tissue>
    </source>
</reference>
<dbReference type="Gene3D" id="3.20.20.80">
    <property type="entry name" value="Glycosidases"/>
    <property type="match status" value="1"/>
</dbReference>
<organism evidence="11">
    <name type="scientific">Sesamum calycinum</name>
    <dbReference type="NCBI Taxonomy" id="2727403"/>
    <lineage>
        <taxon>Eukaryota</taxon>
        <taxon>Viridiplantae</taxon>
        <taxon>Streptophyta</taxon>
        <taxon>Embryophyta</taxon>
        <taxon>Tracheophyta</taxon>
        <taxon>Spermatophyta</taxon>
        <taxon>Magnoliopsida</taxon>
        <taxon>eudicotyledons</taxon>
        <taxon>Gunneridae</taxon>
        <taxon>Pentapetalae</taxon>
        <taxon>asterids</taxon>
        <taxon>lamiids</taxon>
        <taxon>Lamiales</taxon>
        <taxon>Pedaliaceae</taxon>
        <taxon>Sesamum</taxon>
    </lineage>
</organism>
<dbReference type="InterPro" id="IPR001000">
    <property type="entry name" value="GH10_dom"/>
</dbReference>
<dbReference type="Gene3D" id="2.60.120.260">
    <property type="entry name" value="Galactose-binding domain-like"/>
    <property type="match status" value="1"/>
</dbReference>
<comment type="caution">
    <text evidence="11">The sequence shown here is derived from an EMBL/GenBank/DDBJ whole genome shotgun (WGS) entry which is preliminary data.</text>
</comment>
<dbReference type="Pfam" id="PF00331">
    <property type="entry name" value="Glyco_hydro_10"/>
    <property type="match status" value="1"/>
</dbReference>
<feature type="transmembrane region" description="Helical" evidence="9">
    <location>
        <begin position="114"/>
        <end position="133"/>
    </location>
</feature>
<dbReference type="PANTHER" id="PTHR31490:SF80">
    <property type="entry name" value="ENDO-1,4-BETA-XYLANASE A-LIKE ISOFORM X1"/>
    <property type="match status" value="1"/>
</dbReference>
<evidence type="ECO:0000256" key="7">
    <source>
        <dbReference type="ARBA" id="ARBA00023277"/>
    </source>
</evidence>
<dbReference type="GO" id="GO:0016020">
    <property type="term" value="C:membrane"/>
    <property type="evidence" value="ECO:0007669"/>
    <property type="project" value="UniProtKB-SubCell"/>
</dbReference>
<feature type="transmembrane region" description="Helical" evidence="9">
    <location>
        <begin position="215"/>
        <end position="232"/>
    </location>
</feature>
<evidence type="ECO:0000256" key="6">
    <source>
        <dbReference type="ARBA" id="ARBA00023136"/>
    </source>
</evidence>
<evidence type="ECO:0000256" key="8">
    <source>
        <dbReference type="ARBA" id="ARBA00023326"/>
    </source>
</evidence>
<evidence type="ECO:0000256" key="2">
    <source>
        <dbReference type="ARBA" id="ARBA00007495"/>
    </source>
</evidence>
<comment type="similarity">
    <text evidence="2">Belongs to the glycosyl hydrolase 10 (cellulase F) family.</text>
</comment>
<sequence length="894" mass="99652">MAAAAAALGNISYAYGIKKISREYSVKGLHLDRKYKLLPAPHAEQRPFSGSHWTQRCYDKGSKLMLRSKRENAYNGNLVECSPVQAVAAVEKEAKAEEGEEVSRATLIWRAFKLPMYTVAFTPVTVGSAVAYWQTGLFSFGRYFALLASYIIVIAWVNLSNDVYDFDTGADKNKKESMVNLFGSRTAINVIAWSLLVLGVLGLSLVALKAGNPRSMMFLAAAIFGFYLYQCPPFRLSYHGVGEPLLFISFGPFSTIPFYLLHSVKRELPISSTVIWASVLVGLTTSLILFCSHFHQIEDDKAVGKMSPLVRLGTEKGSLVVKWSVIGLYSLLFALGFTQTLPFTSVGEMLVILFSLLLAGCAIATCDSSYDYSASIQCLAEPLDPQYGGGLVGNPNFDSGLDEWSVFGGGKVAVRKSKKGSVEPAWLQLDKGKDIVSAFLEIPNGQSIIVGSVIAKSGCWSMLKGGFTVHENMKAEIYFTSKNTQVELWIDNVSLKPFTRIEWQQQQNKSIDRQGGAEAPGANIVVNQIRPYFPLGCSTAGTIINHKAYQDWFTSHFTATTFNNEMKWYYTELYPGKENYTVTDAMVSFFKKNRIAIRGHAILWAAGNVTQPWVKILPPKEILKAAIRRTGSVVSRYLGDVIAWDVMNENLHYSFYEEKIRPNATAMFYQIARALDPQTPLFLNEYNTLEFPLDMAVIPSKYVEKIREIRSFPGNERLKMQIGLQGHFWRKPNVSHMRATLDVLGAINTPIWLTELDTKRGPNQAAELEEVMREAFSHPAVEGIIVWGGWKPTGCNQTCLTDKNYDALPKGCAEMCLIDNNFKNLPAGDVVDKLINEWKTTNVTGVTDGDGVFEHKMFLGDYSVTYSHPLIPRPVNKIFSVRKEKGPLELWLPL</sequence>
<feature type="transmembrane region" description="Helical" evidence="9">
    <location>
        <begin position="317"/>
        <end position="337"/>
    </location>
</feature>